<evidence type="ECO:0000313" key="2">
    <source>
        <dbReference type="EMBL" id="SJL08175.1"/>
    </source>
</evidence>
<dbReference type="Proteomes" id="UP000219338">
    <property type="component" value="Unassembled WGS sequence"/>
</dbReference>
<evidence type="ECO:0000256" key="1">
    <source>
        <dbReference type="SAM" id="MobiDB-lite"/>
    </source>
</evidence>
<evidence type="ECO:0000313" key="3">
    <source>
        <dbReference type="Proteomes" id="UP000219338"/>
    </source>
</evidence>
<accession>A0A284RHE4</accession>
<gene>
    <name evidence="2" type="ORF">ARMOST_11538</name>
</gene>
<protein>
    <submittedName>
        <fullName evidence="2">Uncharacterized protein</fullName>
    </submittedName>
</protein>
<dbReference type="AlphaFoldDB" id="A0A284RHE4"/>
<feature type="region of interest" description="Disordered" evidence="1">
    <location>
        <begin position="23"/>
        <end position="43"/>
    </location>
</feature>
<keyword evidence="3" id="KW-1185">Reference proteome</keyword>
<name>A0A284RHE4_ARMOS</name>
<dbReference type="EMBL" id="FUEG01000009">
    <property type="protein sequence ID" value="SJL08175.1"/>
    <property type="molecule type" value="Genomic_DNA"/>
</dbReference>
<sequence length="129" mass="13436">MPASPPSSSSSSFNGIPAVMKGASSCQSNVSSPGEWMTQAGEGARRDAYSLQPNMHSAGDVQVPILPAPSRCSSSGDECIRDEVGRGCDGLSTSRRMAVLTDNGIDGTPVTECIIANNLRRTGLRPKPK</sequence>
<proteinExistence type="predicted"/>
<organism evidence="2 3">
    <name type="scientific">Armillaria ostoyae</name>
    <name type="common">Armillaria root rot fungus</name>
    <dbReference type="NCBI Taxonomy" id="47428"/>
    <lineage>
        <taxon>Eukaryota</taxon>
        <taxon>Fungi</taxon>
        <taxon>Dikarya</taxon>
        <taxon>Basidiomycota</taxon>
        <taxon>Agaricomycotina</taxon>
        <taxon>Agaricomycetes</taxon>
        <taxon>Agaricomycetidae</taxon>
        <taxon>Agaricales</taxon>
        <taxon>Marasmiineae</taxon>
        <taxon>Physalacriaceae</taxon>
        <taxon>Armillaria</taxon>
    </lineage>
</organism>
<reference evidence="3" key="1">
    <citation type="journal article" date="2017" name="Nat. Ecol. Evol.">
        <title>Genome expansion and lineage-specific genetic innovations in the forest pathogenic fungi Armillaria.</title>
        <authorList>
            <person name="Sipos G."/>
            <person name="Prasanna A.N."/>
            <person name="Walter M.C."/>
            <person name="O'Connor E."/>
            <person name="Balint B."/>
            <person name="Krizsan K."/>
            <person name="Kiss B."/>
            <person name="Hess J."/>
            <person name="Varga T."/>
            <person name="Slot J."/>
            <person name="Riley R."/>
            <person name="Boka B."/>
            <person name="Rigling D."/>
            <person name="Barry K."/>
            <person name="Lee J."/>
            <person name="Mihaltcheva S."/>
            <person name="LaButti K."/>
            <person name="Lipzen A."/>
            <person name="Waldron R."/>
            <person name="Moloney N.M."/>
            <person name="Sperisen C."/>
            <person name="Kredics L."/>
            <person name="Vagvoelgyi C."/>
            <person name="Patrignani A."/>
            <person name="Fitzpatrick D."/>
            <person name="Nagy I."/>
            <person name="Doyle S."/>
            <person name="Anderson J.B."/>
            <person name="Grigoriev I.V."/>
            <person name="Gueldener U."/>
            <person name="Muensterkoetter M."/>
            <person name="Nagy L.G."/>
        </authorList>
    </citation>
    <scope>NUCLEOTIDE SEQUENCE [LARGE SCALE GENOMIC DNA]</scope>
    <source>
        <strain evidence="3">C18/9</strain>
    </source>
</reference>